<dbReference type="InterPro" id="IPR036866">
    <property type="entry name" value="RibonucZ/Hydroxyglut_hydro"/>
</dbReference>
<reference evidence="2" key="1">
    <citation type="submission" date="2020-10" db="EMBL/GenBank/DDBJ databases">
        <authorList>
            <person name="Gilroy R."/>
        </authorList>
    </citation>
    <scope>NUCLEOTIDE SEQUENCE</scope>
    <source>
        <strain evidence="2">G3-4614</strain>
    </source>
</reference>
<dbReference type="EMBL" id="JADIMW010000088">
    <property type="protein sequence ID" value="MBO8438991.1"/>
    <property type="molecule type" value="Genomic_DNA"/>
</dbReference>
<protein>
    <submittedName>
        <fullName evidence="2">MBL fold metallo-hydrolase</fullName>
    </submittedName>
</protein>
<reference evidence="2" key="2">
    <citation type="journal article" date="2021" name="PeerJ">
        <title>Extensive microbial diversity within the chicken gut microbiome revealed by metagenomics and culture.</title>
        <authorList>
            <person name="Gilroy R."/>
            <person name="Ravi A."/>
            <person name="Getino M."/>
            <person name="Pursley I."/>
            <person name="Horton D.L."/>
            <person name="Alikhan N.F."/>
            <person name="Baker D."/>
            <person name="Gharbi K."/>
            <person name="Hall N."/>
            <person name="Watson M."/>
            <person name="Adriaenssens E.M."/>
            <person name="Foster-Nyarko E."/>
            <person name="Jarju S."/>
            <person name="Secka A."/>
            <person name="Antonio M."/>
            <person name="Oren A."/>
            <person name="Chaudhuri R.R."/>
            <person name="La Ragione R."/>
            <person name="Hildebrand F."/>
            <person name="Pallen M.J."/>
        </authorList>
    </citation>
    <scope>NUCLEOTIDE SEQUENCE</scope>
    <source>
        <strain evidence="2">G3-4614</strain>
    </source>
</reference>
<dbReference type="PANTHER" id="PTHR42663:SF6">
    <property type="entry name" value="HYDROLASE C777.06C-RELATED"/>
    <property type="match status" value="1"/>
</dbReference>
<dbReference type="AlphaFoldDB" id="A0A9D9E6D1"/>
<sequence length="251" mass="27906">MKIRFLGTGTSTGIPQIGCKCRVCTSADSRDKRLRSSALFSVSGKNILIDCGPDFRQQILAAGVDRLDAVILTHKHYDHIAALDELRLFSKDEGVHLYLEKNVAEVVRAHLPYCFSKNPYPGVARFIMHVIDEAPFSAAGIPVIPIRVMHYNLPILGYRIENVAYITDMLEISDDECKKLFALDLLIVNALRHAPHISHQSLSDALSLVERVVPQRTLLIHMSHDMGLHAEESLKLPDGVGFAYDGLEVVV</sequence>
<comment type="caution">
    <text evidence="2">The sequence shown here is derived from an EMBL/GenBank/DDBJ whole genome shotgun (WGS) entry which is preliminary data.</text>
</comment>
<dbReference type="Gene3D" id="3.60.15.10">
    <property type="entry name" value="Ribonuclease Z/Hydroxyacylglutathione hydrolase-like"/>
    <property type="match status" value="1"/>
</dbReference>
<feature type="domain" description="Metallo-beta-lactamase" evidence="1">
    <location>
        <begin position="34"/>
        <end position="224"/>
    </location>
</feature>
<dbReference type="SUPFAM" id="SSF56281">
    <property type="entry name" value="Metallo-hydrolase/oxidoreductase"/>
    <property type="match status" value="1"/>
</dbReference>
<evidence type="ECO:0000313" key="2">
    <source>
        <dbReference type="EMBL" id="MBO8438991.1"/>
    </source>
</evidence>
<dbReference type="PANTHER" id="PTHR42663">
    <property type="entry name" value="HYDROLASE C777.06C-RELATED-RELATED"/>
    <property type="match status" value="1"/>
</dbReference>
<dbReference type="Pfam" id="PF12706">
    <property type="entry name" value="Lactamase_B_2"/>
    <property type="match status" value="1"/>
</dbReference>
<accession>A0A9D9E6D1</accession>
<name>A0A9D9E6D1_9BACT</name>
<evidence type="ECO:0000259" key="1">
    <source>
        <dbReference type="SMART" id="SM00849"/>
    </source>
</evidence>
<dbReference type="Proteomes" id="UP000823636">
    <property type="component" value="Unassembled WGS sequence"/>
</dbReference>
<dbReference type="SMART" id="SM00849">
    <property type="entry name" value="Lactamase_B"/>
    <property type="match status" value="1"/>
</dbReference>
<organism evidence="2 3">
    <name type="scientific">Candidatus Caccoplasma merdipullorum</name>
    <dbReference type="NCBI Taxonomy" id="2840718"/>
    <lineage>
        <taxon>Bacteria</taxon>
        <taxon>Pseudomonadati</taxon>
        <taxon>Bacteroidota</taxon>
        <taxon>Bacteroidia</taxon>
        <taxon>Bacteroidales</taxon>
        <taxon>Bacteroidaceae</taxon>
        <taxon>Bacteroidaceae incertae sedis</taxon>
        <taxon>Candidatus Caccoplasma</taxon>
    </lineage>
</organism>
<evidence type="ECO:0000313" key="3">
    <source>
        <dbReference type="Proteomes" id="UP000823636"/>
    </source>
</evidence>
<dbReference type="CDD" id="cd16279">
    <property type="entry name" value="metallo-hydrolase-like_MBL-fold"/>
    <property type="match status" value="1"/>
</dbReference>
<proteinExistence type="predicted"/>
<gene>
    <name evidence="2" type="ORF">IAC54_08895</name>
</gene>
<dbReference type="InterPro" id="IPR001279">
    <property type="entry name" value="Metallo-B-lactamas"/>
</dbReference>